<sequence>LLGAVPGENDRQAAGKWVVNMTWFRDRVCQGVGEDATEERLMQYTRGYIMQIIGGMLFPDASDSRVHMRWLPLLEDLDRCGQWIGYEPPRDREETRLRGWRRTLNRLGITDVDRVVRQFGSRQHIPSQPLNIDEMHVHDGRWGRGEWYPEFLQGWYEMWRGRAVHRLPLDLHPDLRPSQSYLEWYIQWANLVLVGQGDEQDQLVQHVPLGLPVYDLPAPQLHQPEDGHLPEVRPREGRQIRVRNRRGGRAGRGGGQGPEQEPAQEPPVQDPPVQEPPVQQPPVQDPPTHPSEAGPSHGSPTDWYQSFLGDPHPGPSAQAGSSAQAVACTPSSFQAPRRIDDTTSSESPSHGDLRGSMRPYMSDTSSDAPVVDPPQGRGRRVRRPPGCGTGGCLEAPPARRGRRGGRRAE</sequence>
<reference evidence="2 3" key="1">
    <citation type="journal article" date="2023" name="Plants (Basel)">
        <title>Bridging the Gap: Combining Genomics and Transcriptomics Approaches to Understand Stylosanthes scabra, an Orphan Legume from the Brazilian Caatinga.</title>
        <authorList>
            <person name="Ferreira-Neto J.R.C."/>
            <person name="da Silva M.D."/>
            <person name="Binneck E."/>
            <person name="de Melo N.F."/>
            <person name="da Silva R.H."/>
            <person name="de Melo A.L.T.M."/>
            <person name="Pandolfi V."/>
            <person name="Bustamante F.O."/>
            <person name="Brasileiro-Vidal A.C."/>
            <person name="Benko-Iseppon A.M."/>
        </authorList>
    </citation>
    <scope>NUCLEOTIDE SEQUENCE [LARGE SCALE GENOMIC DNA]</scope>
    <source>
        <tissue evidence="2">Leaves</tissue>
    </source>
</reference>
<feature type="compositionally biased region" description="Basic residues" evidence="1">
    <location>
        <begin position="399"/>
        <end position="409"/>
    </location>
</feature>
<dbReference type="EMBL" id="JASCZI010212767">
    <property type="protein sequence ID" value="MED6200269.1"/>
    <property type="molecule type" value="Genomic_DNA"/>
</dbReference>
<dbReference type="PANTHER" id="PTHR46033:SF8">
    <property type="entry name" value="PROTEIN MAINTENANCE OF MERISTEMS-LIKE"/>
    <property type="match status" value="1"/>
</dbReference>
<dbReference type="InterPro" id="IPR044824">
    <property type="entry name" value="MAIN-like"/>
</dbReference>
<evidence type="ECO:0000313" key="2">
    <source>
        <dbReference type="EMBL" id="MED6200269.1"/>
    </source>
</evidence>
<evidence type="ECO:0008006" key="4">
    <source>
        <dbReference type="Google" id="ProtNLM"/>
    </source>
</evidence>
<feature type="compositionally biased region" description="Pro residues" evidence="1">
    <location>
        <begin position="264"/>
        <end position="289"/>
    </location>
</feature>
<feature type="region of interest" description="Disordered" evidence="1">
    <location>
        <begin position="218"/>
        <end position="409"/>
    </location>
</feature>
<accession>A0ABU6XRA4</accession>
<keyword evidence="3" id="KW-1185">Reference proteome</keyword>
<organism evidence="2 3">
    <name type="scientific">Stylosanthes scabra</name>
    <dbReference type="NCBI Taxonomy" id="79078"/>
    <lineage>
        <taxon>Eukaryota</taxon>
        <taxon>Viridiplantae</taxon>
        <taxon>Streptophyta</taxon>
        <taxon>Embryophyta</taxon>
        <taxon>Tracheophyta</taxon>
        <taxon>Spermatophyta</taxon>
        <taxon>Magnoliopsida</taxon>
        <taxon>eudicotyledons</taxon>
        <taxon>Gunneridae</taxon>
        <taxon>Pentapetalae</taxon>
        <taxon>rosids</taxon>
        <taxon>fabids</taxon>
        <taxon>Fabales</taxon>
        <taxon>Fabaceae</taxon>
        <taxon>Papilionoideae</taxon>
        <taxon>50 kb inversion clade</taxon>
        <taxon>dalbergioids sensu lato</taxon>
        <taxon>Dalbergieae</taxon>
        <taxon>Pterocarpus clade</taxon>
        <taxon>Stylosanthes</taxon>
    </lineage>
</organism>
<gene>
    <name evidence="2" type="ORF">PIB30_083426</name>
</gene>
<name>A0ABU6XRA4_9FABA</name>
<feature type="compositionally biased region" description="Basic residues" evidence="1">
    <location>
        <begin position="240"/>
        <end position="249"/>
    </location>
</feature>
<feature type="compositionally biased region" description="Low complexity" evidence="1">
    <location>
        <begin position="315"/>
        <end position="325"/>
    </location>
</feature>
<evidence type="ECO:0000313" key="3">
    <source>
        <dbReference type="Proteomes" id="UP001341840"/>
    </source>
</evidence>
<comment type="caution">
    <text evidence="2">The sequence shown here is derived from an EMBL/GenBank/DDBJ whole genome shotgun (WGS) entry which is preliminary data.</text>
</comment>
<dbReference type="PANTHER" id="PTHR46033">
    <property type="entry name" value="PROTEIN MAIN-LIKE 2"/>
    <property type="match status" value="1"/>
</dbReference>
<proteinExistence type="predicted"/>
<feature type="compositionally biased region" description="Basic and acidic residues" evidence="1">
    <location>
        <begin position="223"/>
        <end position="239"/>
    </location>
</feature>
<feature type="non-terminal residue" evidence="2">
    <location>
        <position position="1"/>
    </location>
</feature>
<dbReference type="Proteomes" id="UP001341840">
    <property type="component" value="Unassembled WGS sequence"/>
</dbReference>
<evidence type="ECO:0000256" key="1">
    <source>
        <dbReference type="SAM" id="MobiDB-lite"/>
    </source>
</evidence>
<protein>
    <recommendedName>
        <fullName evidence="4">Aminotransferase-like plant mobile domain-containing protein</fullName>
    </recommendedName>
</protein>